<dbReference type="HOGENOM" id="CLU_132801_0_0_1"/>
<reference evidence="2 3" key="1">
    <citation type="journal article" date="2011" name="Science">
        <title>Comparative functional genomics of the fission yeasts.</title>
        <authorList>
            <person name="Rhind N."/>
            <person name="Chen Z."/>
            <person name="Yassour M."/>
            <person name="Thompson D.A."/>
            <person name="Haas B.J."/>
            <person name="Habib N."/>
            <person name="Wapinski I."/>
            <person name="Roy S."/>
            <person name="Lin M.F."/>
            <person name="Heiman D.I."/>
            <person name="Young S.K."/>
            <person name="Furuya K."/>
            <person name="Guo Y."/>
            <person name="Pidoux A."/>
            <person name="Chen H.M."/>
            <person name="Robbertse B."/>
            <person name="Goldberg J.M."/>
            <person name="Aoki K."/>
            <person name="Bayne E.H."/>
            <person name="Berlin A.M."/>
            <person name="Desjardins C.A."/>
            <person name="Dobbs E."/>
            <person name="Dukaj L."/>
            <person name="Fan L."/>
            <person name="FitzGerald M.G."/>
            <person name="French C."/>
            <person name="Gujja S."/>
            <person name="Hansen K."/>
            <person name="Keifenheim D."/>
            <person name="Levin J.Z."/>
            <person name="Mosher R.A."/>
            <person name="Mueller C.A."/>
            <person name="Pfiffner J."/>
            <person name="Priest M."/>
            <person name="Russ C."/>
            <person name="Smialowska A."/>
            <person name="Swoboda P."/>
            <person name="Sykes S.M."/>
            <person name="Vaughn M."/>
            <person name="Vengrova S."/>
            <person name="Yoder R."/>
            <person name="Zeng Q."/>
            <person name="Allshire R."/>
            <person name="Baulcombe D."/>
            <person name="Birren B.W."/>
            <person name="Brown W."/>
            <person name="Ekwall K."/>
            <person name="Kellis M."/>
            <person name="Leatherwood J."/>
            <person name="Levin H."/>
            <person name="Margalit H."/>
            <person name="Martienssen R."/>
            <person name="Nieduszynski C.A."/>
            <person name="Spatafora J.W."/>
            <person name="Friedman N."/>
            <person name="Dalgaard J.Z."/>
            <person name="Baumann P."/>
            <person name="Niki H."/>
            <person name="Regev A."/>
            <person name="Nusbaum C."/>
        </authorList>
    </citation>
    <scope>NUCLEOTIDE SEQUENCE [LARGE SCALE GENOMIC DNA]</scope>
    <source>
        <strain evidence="3">OY26 / ATCC MYA-4695 / CBS 11777 / NBRC 106824 / NRRL Y48691</strain>
    </source>
</reference>
<dbReference type="GeneID" id="25037589"/>
<dbReference type="EMBL" id="KE546994">
    <property type="protein sequence ID" value="EPY49796.1"/>
    <property type="molecule type" value="Genomic_DNA"/>
</dbReference>
<evidence type="ECO:0000256" key="1">
    <source>
        <dbReference type="SAM" id="Phobius"/>
    </source>
</evidence>
<keyword evidence="3" id="KW-1185">Reference proteome</keyword>
<sequence length="163" mass="19042">MIFDVSRKGEDGWHSRQPIPFKVTTIFFFISLRMSQPEEAFEETAPLASEIPPQYEEESSKCLWQSLRNREISFRVLLGTFLLTYTFVFFILFLVYFINILVDDNKREISEGIPYYFTSISCSILGLVCFIFICVYSRPVVVKVEMGSIPMEDLSRKNDTTKR</sequence>
<dbReference type="RefSeq" id="XP_013025139.1">
    <property type="nucleotide sequence ID" value="XM_013169685.1"/>
</dbReference>
<dbReference type="Proteomes" id="UP000015464">
    <property type="component" value="Unassembled WGS sequence"/>
</dbReference>
<accession>S9X7N3</accession>
<dbReference type="AlphaFoldDB" id="S9X7N3"/>
<keyword evidence="1" id="KW-0812">Transmembrane</keyword>
<evidence type="ECO:0000313" key="3">
    <source>
        <dbReference type="Proteomes" id="UP000015464"/>
    </source>
</evidence>
<name>S9X7N3_SCHCR</name>
<feature type="transmembrane region" description="Helical" evidence="1">
    <location>
        <begin position="113"/>
        <end position="136"/>
    </location>
</feature>
<dbReference type="OMA" id="VVEIEMD"/>
<organism evidence="2 3">
    <name type="scientific">Schizosaccharomyces cryophilus (strain OY26 / ATCC MYA-4695 / CBS 11777 / NBRC 106824 / NRRL Y48691)</name>
    <name type="common">Fission yeast</name>
    <dbReference type="NCBI Taxonomy" id="653667"/>
    <lineage>
        <taxon>Eukaryota</taxon>
        <taxon>Fungi</taxon>
        <taxon>Dikarya</taxon>
        <taxon>Ascomycota</taxon>
        <taxon>Taphrinomycotina</taxon>
        <taxon>Schizosaccharomycetes</taxon>
        <taxon>Schizosaccharomycetales</taxon>
        <taxon>Schizosaccharomycetaceae</taxon>
        <taxon>Schizosaccharomyces</taxon>
    </lineage>
</organism>
<evidence type="ECO:0000313" key="2">
    <source>
        <dbReference type="EMBL" id="EPY49796.1"/>
    </source>
</evidence>
<keyword evidence="1" id="KW-1133">Transmembrane helix</keyword>
<gene>
    <name evidence="2" type="ORF">SPOG_03272</name>
</gene>
<proteinExistence type="predicted"/>
<feature type="transmembrane region" description="Helical" evidence="1">
    <location>
        <begin position="76"/>
        <end position="101"/>
    </location>
</feature>
<protein>
    <submittedName>
        <fullName evidence="2">Uncharacterized protein</fullName>
    </submittedName>
</protein>
<keyword evidence="1" id="KW-0472">Membrane</keyword>
<dbReference type="OrthoDB" id="5491752at2759"/>